<evidence type="ECO:0000313" key="3">
    <source>
        <dbReference type="Proteomes" id="UP000254224"/>
    </source>
</evidence>
<proteinExistence type="predicted"/>
<dbReference type="Proteomes" id="UP000254224">
    <property type="component" value="Unassembled WGS sequence"/>
</dbReference>
<dbReference type="Gene3D" id="3.10.450.130">
    <property type="entry name" value="folded 79 residue fragment of lin0334 like domains"/>
    <property type="match status" value="1"/>
</dbReference>
<comment type="caution">
    <text evidence="2">The sequence shown here is derived from an EMBL/GenBank/DDBJ whole genome shotgun (WGS) entry which is preliminary data.</text>
</comment>
<keyword evidence="1" id="KW-1133">Transmembrane helix</keyword>
<dbReference type="Pfam" id="PF07252">
    <property type="entry name" value="DUF1433"/>
    <property type="match status" value="1"/>
</dbReference>
<evidence type="ECO:0000256" key="1">
    <source>
        <dbReference type="SAM" id="Phobius"/>
    </source>
</evidence>
<protein>
    <submittedName>
        <fullName evidence="2">Protein of uncharacterized function (DUF1433)</fullName>
    </submittedName>
</protein>
<keyword evidence="1" id="KW-0812">Transmembrane</keyword>
<sequence>MNKKPLMTVYIIIMFILGGIFLKMKYDEKKYYDEQKERIIIYMKYNVKGFKEIQFEEQKENPLDGFVITGYINNDKTNTFSAHMWSEDNYQFEYISSYSDKLDRMMIKDEKTVSELKKKINKKDEN</sequence>
<accession>A0A8G2HW64</accession>
<feature type="transmembrane region" description="Helical" evidence="1">
    <location>
        <begin position="6"/>
        <end position="22"/>
    </location>
</feature>
<evidence type="ECO:0000313" key="2">
    <source>
        <dbReference type="EMBL" id="SUK14296.1"/>
    </source>
</evidence>
<dbReference type="AlphaFoldDB" id="A0A8G2HW64"/>
<reference evidence="2 3" key="1">
    <citation type="submission" date="2018-06" db="EMBL/GenBank/DDBJ databases">
        <authorList>
            <consortium name="Pathogen Informatics"/>
            <person name="Doyle S."/>
        </authorList>
    </citation>
    <scope>NUCLEOTIDE SEQUENCE [LARGE SCALE GENOMIC DNA]</scope>
    <source>
        <strain evidence="2 3">NCTC7972</strain>
    </source>
</reference>
<keyword evidence="1" id="KW-0472">Membrane</keyword>
<dbReference type="RefSeq" id="WP_043054763.1">
    <property type="nucleotide sequence ID" value="NZ_BAABRD010000004.1"/>
</dbReference>
<gene>
    <name evidence="2" type="ORF">NCTC7972_00116</name>
</gene>
<dbReference type="EMBL" id="UHAI01000002">
    <property type="protein sequence ID" value="SUK14296.1"/>
    <property type="molecule type" value="Genomic_DNA"/>
</dbReference>
<name>A0A8G2HW64_STAAU</name>
<organism evidence="2 3">
    <name type="scientific">Staphylococcus aureus</name>
    <dbReference type="NCBI Taxonomy" id="1280"/>
    <lineage>
        <taxon>Bacteria</taxon>
        <taxon>Bacillati</taxon>
        <taxon>Bacillota</taxon>
        <taxon>Bacilli</taxon>
        <taxon>Bacillales</taxon>
        <taxon>Staphylococcaceae</taxon>
        <taxon>Staphylococcus</taxon>
    </lineage>
</organism>
<dbReference type="InterPro" id="IPR009881">
    <property type="entry name" value="DUF1433"/>
</dbReference>